<gene>
    <name evidence="1" type="ORF">BI308_04250</name>
</gene>
<dbReference type="CDD" id="cd16382">
    <property type="entry name" value="XisI-like"/>
    <property type="match status" value="1"/>
</dbReference>
<reference evidence="1" key="1">
    <citation type="submission" date="2016-10" db="EMBL/GenBank/DDBJ databases">
        <title>CRISPR-Cas defence system in Roseofilum reptotaenium: evidence of a bacteriophage-cyanobacterium arms race in the coral black band disease.</title>
        <authorList>
            <person name="Buerger P."/>
            <person name="Wood-Charlson E.M."/>
            <person name="Weynberg K.D."/>
            <person name="Willis B."/>
            <person name="Van Oppen M.J."/>
        </authorList>
    </citation>
    <scope>NUCLEOTIDE SEQUENCE [LARGE SCALE GENOMIC DNA]</scope>
    <source>
        <strain evidence="1">AO1-A</strain>
    </source>
</reference>
<dbReference type="Pfam" id="PF08869">
    <property type="entry name" value="XisI"/>
    <property type="match status" value="1"/>
</dbReference>
<dbReference type="InterPro" id="IPR014968">
    <property type="entry name" value="XisI"/>
</dbReference>
<evidence type="ECO:0000313" key="2">
    <source>
        <dbReference type="Proteomes" id="UP000183940"/>
    </source>
</evidence>
<dbReference type="STRING" id="1925591.BI308_04250"/>
<dbReference type="InterPro" id="IPR035943">
    <property type="entry name" value="XisI-like_sf"/>
</dbReference>
<dbReference type="SUPFAM" id="SSF143847">
    <property type="entry name" value="XisI-like"/>
    <property type="match status" value="1"/>
</dbReference>
<name>A0A1L9QW95_9CYAN</name>
<dbReference type="Gene3D" id="3.30.310.110">
    <property type="entry name" value="XisI-like"/>
    <property type="match status" value="1"/>
</dbReference>
<accession>A0A1L9QW95</accession>
<protein>
    <submittedName>
        <fullName evidence="1">XisI protein</fullName>
    </submittedName>
</protein>
<keyword evidence="2" id="KW-1185">Reference proteome</keyword>
<comment type="caution">
    <text evidence="1">The sequence shown here is derived from an EMBL/GenBank/DDBJ whole genome shotgun (WGS) entry which is preliminary data.</text>
</comment>
<dbReference type="EMBL" id="MLAW01000004">
    <property type="protein sequence ID" value="OJJ26909.1"/>
    <property type="molecule type" value="Genomic_DNA"/>
</dbReference>
<dbReference type="Proteomes" id="UP000183940">
    <property type="component" value="Unassembled WGS sequence"/>
</dbReference>
<evidence type="ECO:0000313" key="1">
    <source>
        <dbReference type="EMBL" id="OJJ26909.1"/>
    </source>
</evidence>
<organism evidence="1 2">
    <name type="scientific">Roseofilum reptotaenium AO1-A</name>
    <dbReference type="NCBI Taxonomy" id="1925591"/>
    <lineage>
        <taxon>Bacteria</taxon>
        <taxon>Bacillati</taxon>
        <taxon>Cyanobacteriota</taxon>
        <taxon>Cyanophyceae</taxon>
        <taxon>Desertifilales</taxon>
        <taxon>Desertifilaceae</taxon>
        <taxon>Roseofilum</taxon>
    </lineage>
</organism>
<sequence length="117" mass="13868">MADLENYRSIIKRILTEYYGMKIHQVQKNPECEVSDRLALDEIRDEYLWFRFGWQAEKLVQHIIIYLKIKDSKVWVEQDVTNFCIVDDLLAAGIPQNDIVLGFHHPSKRHFTEFATA</sequence>
<proteinExistence type="predicted"/>
<dbReference type="AlphaFoldDB" id="A0A1L9QW95"/>